<feature type="compositionally biased region" description="Basic and acidic residues" evidence="3">
    <location>
        <begin position="58"/>
        <end position="71"/>
    </location>
</feature>
<dbReference type="GO" id="GO:0009904">
    <property type="term" value="P:chloroplast accumulation movement"/>
    <property type="evidence" value="ECO:0007669"/>
    <property type="project" value="TreeGrafter"/>
</dbReference>
<dbReference type="PANTHER" id="PTHR32054:SF9">
    <property type="entry name" value="OS04G0116200 PROTEIN"/>
    <property type="match status" value="1"/>
</dbReference>
<dbReference type="Proteomes" id="UP000325081">
    <property type="component" value="Unassembled WGS sequence"/>
</dbReference>
<evidence type="ECO:0000256" key="3">
    <source>
        <dbReference type="SAM" id="MobiDB-lite"/>
    </source>
</evidence>
<gene>
    <name evidence="4" type="ORF">STAS_34799</name>
</gene>
<dbReference type="OrthoDB" id="4585693at2759"/>
<evidence type="ECO:0000313" key="5">
    <source>
        <dbReference type="Proteomes" id="UP000325081"/>
    </source>
</evidence>
<organism evidence="4 5">
    <name type="scientific">Striga asiatica</name>
    <name type="common">Asiatic witchweed</name>
    <name type="synonym">Buchnera asiatica</name>
    <dbReference type="NCBI Taxonomy" id="4170"/>
    <lineage>
        <taxon>Eukaryota</taxon>
        <taxon>Viridiplantae</taxon>
        <taxon>Streptophyta</taxon>
        <taxon>Embryophyta</taxon>
        <taxon>Tracheophyta</taxon>
        <taxon>Spermatophyta</taxon>
        <taxon>Magnoliopsida</taxon>
        <taxon>eudicotyledons</taxon>
        <taxon>Gunneridae</taxon>
        <taxon>Pentapetalae</taxon>
        <taxon>asterids</taxon>
        <taxon>lamiids</taxon>
        <taxon>Lamiales</taxon>
        <taxon>Orobanchaceae</taxon>
        <taxon>Buchnereae</taxon>
        <taxon>Striga</taxon>
    </lineage>
</organism>
<dbReference type="AlphaFoldDB" id="A0A5A7RIN6"/>
<dbReference type="GO" id="GO:0005829">
    <property type="term" value="C:cytosol"/>
    <property type="evidence" value="ECO:0007669"/>
    <property type="project" value="TreeGrafter"/>
</dbReference>
<proteinExistence type="inferred from homology"/>
<dbReference type="EMBL" id="BKCP01012959">
    <property type="protein sequence ID" value="GER57031.1"/>
    <property type="molecule type" value="Genomic_DNA"/>
</dbReference>
<sequence>MAANRAEIDTSPPFRSVKEAVMLFGERVLAGEVYAGKLKEMQEKTSKFDHGTISSELEETKQSLQKAREETTNMSRHISSLQKELEQTKRELEKLKSRALDFETEDLKYVESAKQITEQVKTETRESNIIVEFQKKKCVSFSNHPPVEHVAVRSPLPAGESAMLERHPSMKKKKRKQLIPLIGGIFSKKSLA</sequence>
<comment type="similarity">
    <text evidence="1">Belongs to the WEB family.</text>
</comment>
<evidence type="ECO:0000313" key="4">
    <source>
        <dbReference type="EMBL" id="GER57031.1"/>
    </source>
</evidence>
<accession>A0A5A7RIN6</accession>
<dbReference type="GO" id="GO:0009903">
    <property type="term" value="P:chloroplast avoidance movement"/>
    <property type="evidence" value="ECO:0007669"/>
    <property type="project" value="TreeGrafter"/>
</dbReference>
<keyword evidence="2" id="KW-0175">Coiled coil</keyword>
<evidence type="ECO:0000256" key="1">
    <source>
        <dbReference type="ARBA" id="ARBA00005485"/>
    </source>
</evidence>
<name>A0A5A7RIN6_STRAF</name>
<protein>
    <recommendedName>
        <fullName evidence="6">WEB family protein</fullName>
    </recommendedName>
</protein>
<reference evidence="5" key="1">
    <citation type="journal article" date="2019" name="Curr. Biol.">
        <title>Genome Sequence of Striga asiatica Provides Insight into the Evolution of Plant Parasitism.</title>
        <authorList>
            <person name="Yoshida S."/>
            <person name="Kim S."/>
            <person name="Wafula E.K."/>
            <person name="Tanskanen J."/>
            <person name="Kim Y.M."/>
            <person name="Honaas L."/>
            <person name="Yang Z."/>
            <person name="Spallek T."/>
            <person name="Conn C.E."/>
            <person name="Ichihashi Y."/>
            <person name="Cheong K."/>
            <person name="Cui S."/>
            <person name="Der J.P."/>
            <person name="Gundlach H."/>
            <person name="Jiao Y."/>
            <person name="Hori C."/>
            <person name="Ishida J.K."/>
            <person name="Kasahara H."/>
            <person name="Kiba T."/>
            <person name="Kim M.S."/>
            <person name="Koo N."/>
            <person name="Laohavisit A."/>
            <person name="Lee Y.H."/>
            <person name="Lumba S."/>
            <person name="McCourt P."/>
            <person name="Mortimer J.C."/>
            <person name="Mutuku J.M."/>
            <person name="Nomura T."/>
            <person name="Sasaki-Sekimoto Y."/>
            <person name="Seto Y."/>
            <person name="Wang Y."/>
            <person name="Wakatake T."/>
            <person name="Sakakibara H."/>
            <person name="Demura T."/>
            <person name="Yamaguchi S."/>
            <person name="Yoneyama K."/>
            <person name="Manabe R.I."/>
            <person name="Nelson D.C."/>
            <person name="Schulman A.H."/>
            <person name="Timko M.P."/>
            <person name="dePamphilis C.W."/>
            <person name="Choi D."/>
            <person name="Shirasu K."/>
        </authorList>
    </citation>
    <scope>NUCLEOTIDE SEQUENCE [LARGE SCALE GENOMIC DNA]</scope>
    <source>
        <strain evidence="5">cv. UVA1</strain>
    </source>
</reference>
<feature type="region of interest" description="Disordered" evidence="3">
    <location>
        <begin position="45"/>
        <end position="76"/>
    </location>
</feature>
<evidence type="ECO:0000256" key="2">
    <source>
        <dbReference type="ARBA" id="ARBA00023054"/>
    </source>
</evidence>
<dbReference type="PANTHER" id="PTHR32054">
    <property type="entry name" value="HEAVY CHAIN, PUTATIVE, EXPRESSED-RELATED-RELATED"/>
    <property type="match status" value="1"/>
</dbReference>
<comment type="caution">
    <text evidence="4">The sequence shown here is derived from an EMBL/GenBank/DDBJ whole genome shotgun (WGS) entry which is preliminary data.</text>
</comment>
<keyword evidence="5" id="KW-1185">Reference proteome</keyword>
<evidence type="ECO:0008006" key="6">
    <source>
        <dbReference type="Google" id="ProtNLM"/>
    </source>
</evidence>